<protein>
    <recommendedName>
        <fullName evidence="3">PIN domain-containing protein</fullName>
    </recommendedName>
</protein>
<keyword evidence="2" id="KW-1185">Reference proteome</keyword>
<gene>
    <name evidence="1" type="ORF">CYPRO_2193</name>
</gene>
<evidence type="ECO:0000313" key="1">
    <source>
        <dbReference type="EMBL" id="AXJ01441.1"/>
    </source>
</evidence>
<evidence type="ECO:0000313" key="2">
    <source>
        <dbReference type="Proteomes" id="UP000254808"/>
    </source>
</evidence>
<organism evidence="1 2">
    <name type="scientific">Cyclonatronum proteinivorum</name>
    <dbReference type="NCBI Taxonomy" id="1457365"/>
    <lineage>
        <taxon>Bacteria</taxon>
        <taxon>Pseudomonadati</taxon>
        <taxon>Balneolota</taxon>
        <taxon>Balneolia</taxon>
        <taxon>Balneolales</taxon>
        <taxon>Cyclonatronaceae</taxon>
        <taxon>Cyclonatronum</taxon>
    </lineage>
</organism>
<proteinExistence type="predicted"/>
<dbReference type="OrthoDB" id="9151654at2"/>
<dbReference type="Proteomes" id="UP000254808">
    <property type="component" value="Chromosome"/>
</dbReference>
<sequence>MYQFSEIYNHEILSRITKREAFFLDTNMWNKISREENDQFKSIKLHLKRLFECGKIFCPLSKDTFRELLKQNYDSAKQVFEFMDSISFSLCFRSPNEIFDKEIELLIAGVIDDQEYQLNNSHIYLPISGFISSKFQLKFNPNPRNTELDRKIREFSSCTFPKAISSLSINDFVTMLKDRLPMNKIPFENQMTEQLIKRNEYAKRSVPRIRTIERTHIAKQTILPRIFKLNRILSPASLLKVTNYFNSIPKDPDESSYNHIFPLLPALNTFCEVMIYTGLNENKKFTINDFHDTEMMIVPLTYGDVFVTEDRNIRHILNKYSELTLSNTTEFISSPESFLTYLESKKCA</sequence>
<accession>A0A345ULT9</accession>
<dbReference type="KEGG" id="cprv:CYPRO_2193"/>
<name>A0A345ULT9_9BACT</name>
<reference evidence="1 2" key="1">
    <citation type="submission" date="2018-03" db="EMBL/GenBank/DDBJ databases">
        <title>Phenotypic and genomic properties of Cyclonatronum proteinivorum gen. nov., sp. nov., a haloalkaliphilic bacteroidete from soda lakes possessing Na+-translocating rhodopsin.</title>
        <authorList>
            <person name="Toshchakov S.V."/>
            <person name="Korzhenkov A."/>
            <person name="Samarov N.I."/>
            <person name="Kublanov I.V."/>
            <person name="Muntyan M.S."/>
            <person name="Sorokin D.Y."/>
        </authorList>
    </citation>
    <scope>NUCLEOTIDE SEQUENCE [LARGE SCALE GENOMIC DNA]</scope>
    <source>
        <strain evidence="1 2">Omega</strain>
    </source>
</reference>
<evidence type="ECO:0008006" key="3">
    <source>
        <dbReference type="Google" id="ProtNLM"/>
    </source>
</evidence>
<dbReference type="RefSeq" id="WP_114984628.1">
    <property type="nucleotide sequence ID" value="NZ_CP027806.1"/>
</dbReference>
<dbReference type="EMBL" id="CP027806">
    <property type="protein sequence ID" value="AXJ01441.1"/>
    <property type="molecule type" value="Genomic_DNA"/>
</dbReference>
<dbReference type="AlphaFoldDB" id="A0A345ULT9"/>